<proteinExistence type="predicted"/>
<keyword evidence="5" id="KW-1185">Reference proteome</keyword>
<accession>A0ABR4PQ14</accession>
<dbReference type="EMBL" id="JBFCZG010000002">
    <property type="protein sequence ID" value="KAL3425446.1"/>
    <property type="molecule type" value="Genomic_DNA"/>
</dbReference>
<gene>
    <name evidence="4" type="ORF">PVAG01_02237</name>
</gene>
<dbReference type="GO" id="GO:0016787">
    <property type="term" value="F:hydrolase activity"/>
    <property type="evidence" value="ECO:0007669"/>
    <property type="project" value="UniProtKB-KW"/>
</dbReference>
<dbReference type="InterPro" id="IPR025300">
    <property type="entry name" value="BetaGal_jelly_roll_dom"/>
</dbReference>
<dbReference type="InterPro" id="IPR008979">
    <property type="entry name" value="Galactose-bd-like_sf"/>
</dbReference>
<name>A0ABR4PQ14_9HELO</name>
<dbReference type="SUPFAM" id="SSF49785">
    <property type="entry name" value="Galactose-binding domain-like"/>
    <property type="match status" value="1"/>
</dbReference>
<evidence type="ECO:0000256" key="1">
    <source>
        <dbReference type="ARBA" id="ARBA00022801"/>
    </source>
</evidence>
<keyword evidence="1 4" id="KW-0378">Hydrolase</keyword>
<dbReference type="Pfam" id="PF13364">
    <property type="entry name" value="BetaGal_ABD2"/>
    <property type="match status" value="1"/>
</dbReference>
<evidence type="ECO:0000256" key="2">
    <source>
        <dbReference type="ARBA" id="ARBA00023295"/>
    </source>
</evidence>
<comment type="caution">
    <text evidence="4">The sequence shown here is derived from an EMBL/GenBank/DDBJ whole genome shotgun (WGS) entry which is preliminary data.</text>
</comment>
<reference evidence="4 5" key="1">
    <citation type="submission" date="2024-06" db="EMBL/GenBank/DDBJ databases">
        <title>Complete genome of Phlyctema vagabunda strain 19-DSS-EL-015.</title>
        <authorList>
            <person name="Fiorenzani C."/>
        </authorList>
    </citation>
    <scope>NUCLEOTIDE SEQUENCE [LARGE SCALE GENOMIC DNA]</scope>
    <source>
        <strain evidence="4 5">19-DSS-EL-015</strain>
    </source>
</reference>
<dbReference type="Gene3D" id="2.60.120.260">
    <property type="entry name" value="Galactose-binding domain-like"/>
    <property type="match status" value="1"/>
</dbReference>
<evidence type="ECO:0000313" key="4">
    <source>
        <dbReference type="EMBL" id="KAL3425446.1"/>
    </source>
</evidence>
<keyword evidence="2" id="KW-0326">Glycosidase</keyword>
<feature type="domain" description="Beta-galactosidase jelly roll" evidence="3">
    <location>
        <begin position="2"/>
        <end position="39"/>
    </location>
</feature>
<evidence type="ECO:0000313" key="5">
    <source>
        <dbReference type="Proteomes" id="UP001629113"/>
    </source>
</evidence>
<dbReference type="Proteomes" id="UP001629113">
    <property type="component" value="Unassembled WGS sequence"/>
</dbReference>
<sequence length="78" mass="8679">MFGKFVPWIGNQISFPVFPGILDYHGDNTIGVSVWAMDAAGAKIDVSWEVLGVVESSYDLGFDSDYLRPAWTDRSEYA</sequence>
<evidence type="ECO:0000259" key="3">
    <source>
        <dbReference type="Pfam" id="PF13364"/>
    </source>
</evidence>
<protein>
    <submittedName>
        <fullName evidence="4">Glycosyl hydrolase family 35</fullName>
    </submittedName>
</protein>
<organism evidence="4 5">
    <name type="scientific">Phlyctema vagabunda</name>
    <dbReference type="NCBI Taxonomy" id="108571"/>
    <lineage>
        <taxon>Eukaryota</taxon>
        <taxon>Fungi</taxon>
        <taxon>Dikarya</taxon>
        <taxon>Ascomycota</taxon>
        <taxon>Pezizomycotina</taxon>
        <taxon>Leotiomycetes</taxon>
        <taxon>Helotiales</taxon>
        <taxon>Dermateaceae</taxon>
        <taxon>Phlyctema</taxon>
    </lineage>
</organism>